<evidence type="ECO:0000313" key="3">
    <source>
        <dbReference type="RefSeq" id="XP_026742886.1"/>
    </source>
</evidence>
<reference evidence="3" key="1">
    <citation type="submission" date="2025-08" db="UniProtKB">
        <authorList>
            <consortium name="RefSeq"/>
        </authorList>
    </citation>
    <scope>IDENTIFICATION</scope>
</reference>
<evidence type="ECO:0000313" key="2">
    <source>
        <dbReference type="Proteomes" id="UP000322000"/>
    </source>
</evidence>
<feature type="region of interest" description="Disordered" evidence="1">
    <location>
        <begin position="72"/>
        <end position="100"/>
    </location>
</feature>
<dbReference type="RefSeq" id="XP_026742886.1">
    <property type="nucleotide sequence ID" value="XM_026887085.1"/>
</dbReference>
<keyword evidence="2" id="KW-1185">Reference proteome</keyword>
<dbReference type="InParanoid" id="A0A7E5WRU7"/>
<dbReference type="AlphaFoldDB" id="A0A7E5WRU7"/>
<feature type="compositionally biased region" description="Pro residues" evidence="1">
    <location>
        <begin position="89"/>
        <end position="100"/>
    </location>
</feature>
<dbReference type="Proteomes" id="UP000322000">
    <property type="component" value="Chromosome 22"/>
</dbReference>
<dbReference type="GeneID" id="113504666"/>
<name>A0A7E5WRU7_TRINI</name>
<proteinExistence type="predicted"/>
<protein>
    <submittedName>
        <fullName evidence="3">Uncharacterized protein LOC113504666</fullName>
    </submittedName>
</protein>
<organism evidence="2 3">
    <name type="scientific">Trichoplusia ni</name>
    <name type="common">Cabbage looper</name>
    <dbReference type="NCBI Taxonomy" id="7111"/>
    <lineage>
        <taxon>Eukaryota</taxon>
        <taxon>Metazoa</taxon>
        <taxon>Ecdysozoa</taxon>
        <taxon>Arthropoda</taxon>
        <taxon>Hexapoda</taxon>
        <taxon>Insecta</taxon>
        <taxon>Pterygota</taxon>
        <taxon>Neoptera</taxon>
        <taxon>Endopterygota</taxon>
        <taxon>Lepidoptera</taxon>
        <taxon>Glossata</taxon>
        <taxon>Ditrysia</taxon>
        <taxon>Noctuoidea</taxon>
        <taxon>Noctuidae</taxon>
        <taxon>Plusiinae</taxon>
        <taxon>Trichoplusia</taxon>
    </lineage>
</organism>
<gene>
    <name evidence="3" type="primary">LOC113504666</name>
</gene>
<evidence type="ECO:0000256" key="1">
    <source>
        <dbReference type="SAM" id="MobiDB-lite"/>
    </source>
</evidence>
<sequence length="125" mass="13290">MGLGFGVTPPGTPERRAISPVPHLSLHDYWPSVSSVSDNDDVDVVLDYNVNNDVQLNDTLFDMLLNSLSIEGGTSTGEGALSGEEARPATPPVQPWSPALPPPHAVVVVSEYRGLAPSMIDRRAS</sequence>
<dbReference type="OrthoDB" id="7485718at2759"/>
<accession>A0A7E5WRU7</accession>
<dbReference type="KEGG" id="tnl:113504666"/>